<dbReference type="Proteomes" id="UP000077266">
    <property type="component" value="Unassembled WGS sequence"/>
</dbReference>
<feature type="region of interest" description="Disordered" evidence="1">
    <location>
        <begin position="62"/>
        <end position="95"/>
    </location>
</feature>
<name>A0A165F2G9_EXIGL</name>
<dbReference type="EMBL" id="KV426105">
    <property type="protein sequence ID" value="KZV88233.1"/>
    <property type="molecule type" value="Genomic_DNA"/>
</dbReference>
<proteinExistence type="predicted"/>
<evidence type="ECO:0000313" key="4">
    <source>
        <dbReference type="Proteomes" id="UP000077266"/>
    </source>
</evidence>
<dbReference type="EMBL" id="KV425938">
    <property type="protein sequence ID" value="KZV96835.1"/>
    <property type="molecule type" value="Genomic_DNA"/>
</dbReference>
<sequence length="129" mass="14074">MKCARTAELTRARDRVGFCPMAISRNRGHLANRARRALAATEMVGEMPGSLLKMILRETETAGEMKSSRGDRSAISARLETHPWTAGKRSEIEPDAQSHYGVEMGALEARKGSVVGVLPDARKDALALR</sequence>
<reference evidence="2 4" key="1">
    <citation type="journal article" date="2016" name="Mol. Biol. Evol.">
        <title>Comparative Genomics of Early-Diverging Mushroom-Forming Fungi Provides Insights into the Origins of Lignocellulose Decay Capabilities.</title>
        <authorList>
            <person name="Nagy L.G."/>
            <person name="Riley R."/>
            <person name="Tritt A."/>
            <person name="Adam C."/>
            <person name="Daum C."/>
            <person name="Floudas D."/>
            <person name="Sun H."/>
            <person name="Yadav J.S."/>
            <person name="Pangilinan J."/>
            <person name="Larsson K.H."/>
            <person name="Matsuura K."/>
            <person name="Barry K."/>
            <person name="Labutti K."/>
            <person name="Kuo R."/>
            <person name="Ohm R.A."/>
            <person name="Bhattacharya S.S."/>
            <person name="Shirouzu T."/>
            <person name="Yoshinaga Y."/>
            <person name="Martin F.M."/>
            <person name="Grigoriev I.V."/>
            <person name="Hibbett D.S."/>
        </authorList>
    </citation>
    <scope>NUCLEOTIDE SEQUENCE [LARGE SCALE GENOMIC DNA]</scope>
    <source>
        <strain evidence="2 4">HHB12029</strain>
    </source>
</reference>
<evidence type="ECO:0000313" key="2">
    <source>
        <dbReference type="EMBL" id="KZV88233.1"/>
    </source>
</evidence>
<dbReference type="AlphaFoldDB" id="A0A165F2G9"/>
<organism evidence="2 4">
    <name type="scientific">Exidia glandulosa HHB12029</name>
    <dbReference type="NCBI Taxonomy" id="1314781"/>
    <lineage>
        <taxon>Eukaryota</taxon>
        <taxon>Fungi</taxon>
        <taxon>Dikarya</taxon>
        <taxon>Basidiomycota</taxon>
        <taxon>Agaricomycotina</taxon>
        <taxon>Agaricomycetes</taxon>
        <taxon>Auriculariales</taxon>
        <taxon>Exidiaceae</taxon>
        <taxon>Exidia</taxon>
    </lineage>
</organism>
<protein>
    <submittedName>
        <fullName evidence="2">Uncharacterized protein</fullName>
    </submittedName>
</protein>
<gene>
    <name evidence="2" type="ORF">EXIGLDRAFT_183505</name>
    <name evidence="3" type="ORF">EXIGLDRAFT_405386</name>
</gene>
<evidence type="ECO:0000256" key="1">
    <source>
        <dbReference type="SAM" id="MobiDB-lite"/>
    </source>
</evidence>
<evidence type="ECO:0000313" key="3">
    <source>
        <dbReference type="EMBL" id="KZV96835.1"/>
    </source>
</evidence>
<accession>A0A165F2G9</accession>
<keyword evidence="4" id="KW-1185">Reference proteome</keyword>